<evidence type="ECO:0000256" key="2">
    <source>
        <dbReference type="ARBA" id="ARBA00022694"/>
    </source>
</evidence>
<feature type="domain" description="DUF2428" evidence="4">
    <location>
        <begin position="10"/>
        <end position="175"/>
    </location>
</feature>
<dbReference type="SUPFAM" id="SSF48371">
    <property type="entry name" value="ARM repeat"/>
    <property type="match status" value="1"/>
</dbReference>
<dbReference type="Pfam" id="PF25151">
    <property type="entry name" value="TPR_Trm732_C"/>
    <property type="match status" value="1"/>
</dbReference>
<organism evidence="6 7">
    <name type="scientific">Aldrovandia affinis</name>
    <dbReference type="NCBI Taxonomy" id="143900"/>
    <lineage>
        <taxon>Eukaryota</taxon>
        <taxon>Metazoa</taxon>
        <taxon>Chordata</taxon>
        <taxon>Craniata</taxon>
        <taxon>Vertebrata</taxon>
        <taxon>Euteleostomi</taxon>
        <taxon>Actinopterygii</taxon>
        <taxon>Neopterygii</taxon>
        <taxon>Teleostei</taxon>
        <taxon>Notacanthiformes</taxon>
        <taxon>Halosauridae</taxon>
        <taxon>Aldrovandia</taxon>
    </lineage>
</organism>
<protein>
    <recommendedName>
        <fullName evidence="8">DUF2428 domain-containing protein</fullName>
    </recommendedName>
</protein>
<gene>
    <name evidence="6" type="ORF">AAFF_G00422590</name>
</gene>
<dbReference type="InterPro" id="IPR056842">
    <property type="entry name" value="THADA-like_TPR_C"/>
</dbReference>
<dbReference type="Pfam" id="PF10350">
    <property type="entry name" value="DUF2428"/>
    <property type="match status" value="1"/>
</dbReference>
<feature type="domain" description="tRNA (32-2'-O)-methyltransferase regulator THADA-like C-terminal TPR repeats region" evidence="5">
    <location>
        <begin position="177"/>
        <end position="338"/>
    </location>
</feature>
<dbReference type="GO" id="GO:0005829">
    <property type="term" value="C:cytosol"/>
    <property type="evidence" value="ECO:0007669"/>
    <property type="project" value="TreeGrafter"/>
</dbReference>
<dbReference type="InterPro" id="IPR051954">
    <property type="entry name" value="tRNA_methyltransferase_THADA"/>
</dbReference>
<evidence type="ECO:0000313" key="7">
    <source>
        <dbReference type="Proteomes" id="UP001221898"/>
    </source>
</evidence>
<evidence type="ECO:0000259" key="4">
    <source>
        <dbReference type="Pfam" id="PF10350"/>
    </source>
</evidence>
<dbReference type="GO" id="GO:0030488">
    <property type="term" value="P:tRNA methylation"/>
    <property type="evidence" value="ECO:0007669"/>
    <property type="project" value="TreeGrafter"/>
</dbReference>
<name>A0AAD7T6H6_9TELE</name>
<dbReference type="InterPro" id="IPR016024">
    <property type="entry name" value="ARM-type_fold"/>
</dbReference>
<dbReference type="AlphaFoldDB" id="A0AAD7T6H6"/>
<evidence type="ECO:0000256" key="3">
    <source>
        <dbReference type="ARBA" id="ARBA00035625"/>
    </source>
</evidence>
<evidence type="ECO:0000259" key="5">
    <source>
        <dbReference type="Pfam" id="PF25151"/>
    </source>
</evidence>
<keyword evidence="7" id="KW-1185">Reference proteome</keyword>
<evidence type="ECO:0000313" key="6">
    <source>
        <dbReference type="EMBL" id="KAJ8415279.1"/>
    </source>
</evidence>
<dbReference type="PANTHER" id="PTHR14387:SF0">
    <property type="entry name" value="DUF2428 DOMAIN-CONTAINING PROTEIN"/>
    <property type="match status" value="1"/>
</dbReference>
<evidence type="ECO:0000256" key="1">
    <source>
        <dbReference type="ARBA" id="ARBA00010409"/>
    </source>
</evidence>
<evidence type="ECO:0008006" key="8">
    <source>
        <dbReference type="Google" id="ProtNLM"/>
    </source>
</evidence>
<keyword evidence="2" id="KW-0819">tRNA processing</keyword>
<comment type="similarity">
    <text evidence="1">Belongs to the THADA family.</text>
</comment>
<accession>A0AAD7T6H6</accession>
<dbReference type="Proteomes" id="UP001221898">
    <property type="component" value="Unassembled WGS sequence"/>
</dbReference>
<sequence>MTAGYVECPLTAEYLKRASKVFKDILLKCRHWGAVEGCCVGFTKFCAALLSNADPELQEIPARMLKQGLSVLRSPRGTSVTRRAAGLPMLVLCVVAAEEASKARPLLALSMKSLLETAGAPVPQGWDQTVDLPQVCAVHVLQALVRGSGLGSAVLQYAPAVTILSLELLSSPCWAMRNASLQLYSALCSRMLGQGAGGEEDSPRRGMSPQAFFSHYPALLPFLLGELQRAAGQPQGLSGAARLLLCPSLFPVLTLLGKLQPGVSDEARSLWAFLPPLLQLAASSVHGVRATAAGALAVMTPPSEYASALLRLARELPEPLAACCHNRLHGQLLQMRAILARALDTDGAHQDSFSELVECFESKMWLVTSSQRCPVIRSSYLTVGALLARRCSIGFLEQLQAVLLSELQTPSHRLQIGSASFHQNCIHFLCEEAVRTGDVRWARQVWRDLPTESADVQLSLVRWAAEGRSWRDTGLQQVVENALQESLNVTLLEGSPALGESAELLLGALEHREGGPDLLSQALCAVGLLLPHSSSVQLAVRWCALLEVHRVPEAPETLRLACAKALRLAGVPLLSGPLKGQSPRPALGPRLISTALHLLQDEDARVREEAARFASAAGQGRAGEPCPQVQVNQAVLRLLDLLLEEFWDSPDTLRALLCHLPDCDLSASLGDVQRTACVSLYEQDEPNVFAEPAVMTERLLPYLLRLVGKLPESSRLGDGLARWARENAADVQRNVSLCARLHRGEAPGPSWSWLAVLAEPRFHRAVCGLFARAALLLRLLEARDDLGPLCCTVALRSGLRDAHRLLQRNGVLLPATIPAAVGLEGPG</sequence>
<dbReference type="InterPro" id="IPR019442">
    <property type="entry name" value="THADA/TRM732_DUF2428"/>
</dbReference>
<comment type="function">
    <text evidence="3">Together with methyltransferase FTSJ1, methylates the 2'-O-ribose of nucleotides at position 32 of the anticodon loop of substrate tRNAs.</text>
</comment>
<reference evidence="6" key="1">
    <citation type="journal article" date="2023" name="Science">
        <title>Genome structures resolve the early diversification of teleost fishes.</title>
        <authorList>
            <person name="Parey E."/>
            <person name="Louis A."/>
            <person name="Montfort J."/>
            <person name="Bouchez O."/>
            <person name="Roques C."/>
            <person name="Iampietro C."/>
            <person name="Lluch J."/>
            <person name="Castinel A."/>
            <person name="Donnadieu C."/>
            <person name="Desvignes T."/>
            <person name="Floi Bucao C."/>
            <person name="Jouanno E."/>
            <person name="Wen M."/>
            <person name="Mejri S."/>
            <person name="Dirks R."/>
            <person name="Jansen H."/>
            <person name="Henkel C."/>
            <person name="Chen W.J."/>
            <person name="Zahm M."/>
            <person name="Cabau C."/>
            <person name="Klopp C."/>
            <person name="Thompson A.W."/>
            <person name="Robinson-Rechavi M."/>
            <person name="Braasch I."/>
            <person name="Lecointre G."/>
            <person name="Bobe J."/>
            <person name="Postlethwait J.H."/>
            <person name="Berthelot C."/>
            <person name="Roest Crollius H."/>
            <person name="Guiguen Y."/>
        </authorList>
    </citation>
    <scope>NUCLEOTIDE SEQUENCE</scope>
    <source>
        <strain evidence="6">NC1722</strain>
    </source>
</reference>
<comment type="caution">
    <text evidence="6">The sequence shown here is derived from an EMBL/GenBank/DDBJ whole genome shotgun (WGS) entry which is preliminary data.</text>
</comment>
<dbReference type="EMBL" id="JAINUG010000009">
    <property type="protein sequence ID" value="KAJ8415279.1"/>
    <property type="molecule type" value="Genomic_DNA"/>
</dbReference>
<dbReference type="PANTHER" id="PTHR14387">
    <property type="entry name" value="THADA/DEATH RECEPTOR INTERACTING PROTEIN"/>
    <property type="match status" value="1"/>
</dbReference>
<proteinExistence type="inferred from homology"/>